<organism evidence="4 5">
    <name type="scientific">Cylindrobasidium torrendii FP15055 ss-10</name>
    <dbReference type="NCBI Taxonomy" id="1314674"/>
    <lineage>
        <taxon>Eukaryota</taxon>
        <taxon>Fungi</taxon>
        <taxon>Dikarya</taxon>
        <taxon>Basidiomycota</taxon>
        <taxon>Agaricomycotina</taxon>
        <taxon>Agaricomycetes</taxon>
        <taxon>Agaricomycetidae</taxon>
        <taxon>Agaricales</taxon>
        <taxon>Marasmiineae</taxon>
        <taxon>Physalacriaceae</taxon>
        <taxon>Cylindrobasidium</taxon>
    </lineage>
</organism>
<feature type="region of interest" description="Disordered" evidence="1">
    <location>
        <begin position="513"/>
        <end position="535"/>
    </location>
</feature>
<evidence type="ECO:0000313" key="4">
    <source>
        <dbReference type="EMBL" id="KIY63964.1"/>
    </source>
</evidence>
<keyword evidence="2" id="KW-1133">Transmembrane helix</keyword>
<sequence length="535" mass="57224">MRLHGPMCGLYSALFLLPVLAEEEIRFSVPSTWRKPNITQSWSEAQKTVTDAIAPVFASLNGVETGIDAMRAYTAYKSSDAIQVAQAAWDHGRNYTISSENVSQGNMSTKAFNIPKSCVEKSMVGGTFSYPDTNNGILDGSATAKFFTSLSSYLWVATQNQTYLTAAKESGAFLVDLIGIATFGNGKSGINAALNNSDCATDVYGVTDLQIMQAGVFIEGLALLPEDTEIQEKSVKSWRRILVNMVITTNKACIQKSGILARTDTKGDNNIAYGLGALYSNTVDGTMQDYIAKYLAVQYNAVIELAAKGNIYSGSWEGPAPTDYDHWNQTLAVYALVSGALTVRSPASSNNGTAPESPSGPSNDGKRHPSRVGLLVGGLVGGLALVLIAGLSIFLRRRRASDHNGELASLDGDEPQYKHGVPIPYTISSVRVSGSRLGALSPHVETPQPVEYSRKPPLGNCIVASNTRQRAGSPDNNAATVPHALATIGSGPNPESLPTDTIVNLLHRRLEREGRLGDRSSPPTYATDTRSLRTM</sequence>
<evidence type="ECO:0000313" key="5">
    <source>
        <dbReference type="Proteomes" id="UP000054007"/>
    </source>
</evidence>
<reference evidence="4 5" key="1">
    <citation type="journal article" date="2015" name="Fungal Genet. Biol.">
        <title>Evolution of novel wood decay mechanisms in Agaricales revealed by the genome sequences of Fistulina hepatica and Cylindrobasidium torrendii.</title>
        <authorList>
            <person name="Floudas D."/>
            <person name="Held B.W."/>
            <person name="Riley R."/>
            <person name="Nagy L.G."/>
            <person name="Koehler G."/>
            <person name="Ransdell A.S."/>
            <person name="Younus H."/>
            <person name="Chow J."/>
            <person name="Chiniquy J."/>
            <person name="Lipzen A."/>
            <person name="Tritt A."/>
            <person name="Sun H."/>
            <person name="Haridas S."/>
            <person name="LaButti K."/>
            <person name="Ohm R.A."/>
            <person name="Kues U."/>
            <person name="Blanchette R.A."/>
            <person name="Grigoriev I.V."/>
            <person name="Minto R.E."/>
            <person name="Hibbett D.S."/>
        </authorList>
    </citation>
    <scope>NUCLEOTIDE SEQUENCE [LARGE SCALE GENOMIC DNA]</scope>
    <source>
        <strain evidence="4 5">FP15055 ss-10</strain>
    </source>
</reference>
<dbReference type="AlphaFoldDB" id="A0A0D7B1C4"/>
<gene>
    <name evidence="4" type="ORF">CYLTODRAFT_493501</name>
</gene>
<evidence type="ECO:0008006" key="6">
    <source>
        <dbReference type="Google" id="ProtNLM"/>
    </source>
</evidence>
<keyword evidence="3" id="KW-0732">Signal</keyword>
<keyword evidence="2" id="KW-0812">Transmembrane</keyword>
<feature type="compositionally biased region" description="Polar residues" evidence="1">
    <location>
        <begin position="346"/>
        <end position="362"/>
    </location>
</feature>
<protein>
    <recommendedName>
        <fullName evidence="6">Glycoside hydrolase family 76 protein</fullName>
    </recommendedName>
</protein>
<evidence type="ECO:0000256" key="2">
    <source>
        <dbReference type="SAM" id="Phobius"/>
    </source>
</evidence>
<dbReference type="EMBL" id="KN880661">
    <property type="protein sequence ID" value="KIY63964.1"/>
    <property type="molecule type" value="Genomic_DNA"/>
</dbReference>
<keyword evidence="2" id="KW-0472">Membrane</keyword>
<evidence type="ECO:0000256" key="1">
    <source>
        <dbReference type="SAM" id="MobiDB-lite"/>
    </source>
</evidence>
<accession>A0A0D7B1C4</accession>
<proteinExistence type="predicted"/>
<dbReference type="STRING" id="1314674.A0A0D7B1C4"/>
<name>A0A0D7B1C4_9AGAR</name>
<feature type="signal peptide" evidence="3">
    <location>
        <begin position="1"/>
        <end position="21"/>
    </location>
</feature>
<feature type="compositionally biased region" description="Polar residues" evidence="1">
    <location>
        <begin position="521"/>
        <end position="535"/>
    </location>
</feature>
<dbReference type="Gene3D" id="1.50.10.20">
    <property type="match status" value="1"/>
</dbReference>
<keyword evidence="5" id="KW-1185">Reference proteome</keyword>
<feature type="region of interest" description="Disordered" evidence="1">
    <location>
        <begin position="346"/>
        <end position="369"/>
    </location>
</feature>
<feature type="transmembrane region" description="Helical" evidence="2">
    <location>
        <begin position="372"/>
        <end position="395"/>
    </location>
</feature>
<feature type="chain" id="PRO_5002316841" description="Glycoside hydrolase family 76 protein" evidence="3">
    <location>
        <begin position="22"/>
        <end position="535"/>
    </location>
</feature>
<evidence type="ECO:0000256" key="3">
    <source>
        <dbReference type="SAM" id="SignalP"/>
    </source>
</evidence>
<dbReference type="Proteomes" id="UP000054007">
    <property type="component" value="Unassembled WGS sequence"/>
</dbReference>
<dbReference type="OrthoDB" id="3068171at2759"/>